<sequence length="377" mass="43407">MEFKVTESIETVASGQWNALEGTDNPFLRYEFLSALERYGCVGAHVGWLPRYLLAEDRPGSLIGAVPLYLKYNSFGEFVFDWSWADAWEQAGQHYYPKLVVAVPFSPVTGPRLLLKPGADEAMVDELIQMTIRLAKKGGISSLHWLFPHQKDRKRLANCGFLLRQGYQFHWHNRGYRDFNDFLETLTSKRRKEVRRERRQAQTRGTEIKVIHGSEVTDLEWRAMYRFYQATFHAKGNYPALTLPFFKSLGRTMGQAVVLALAVRTGIPIAGALYLRSRDTLYGRYWGDSEYLAGMHFELCYYRGIEYCIEHHLQYFEPGAQGEHKINRGFLPVLTWSAHWLGDSGFYSAIADFLAQESRMVRSAIMELEAGGPYKRP</sequence>
<dbReference type="InterPro" id="IPR007434">
    <property type="entry name" value="FemAB-like"/>
</dbReference>
<keyword evidence="1" id="KW-0472">Membrane</keyword>
<dbReference type="Proteomes" id="UP000028839">
    <property type="component" value="Unassembled WGS sequence"/>
</dbReference>
<organism evidence="2 3">
    <name type="scientific">Nitrosococcus oceani C-27</name>
    <dbReference type="NCBI Taxonomy" id="314279"/>
    <lineage>
        <taxon>Bacteria</taxon>
        <taxon>Pseudomonadati</taxon>
        <taxon>Pseudomonadota</taxon>
        <taxon>Gammaproteobacteria</taxon>
        <taxon>Chromatiales</taxon>
        <taxon>Chromatiaceae</taxon>
        <taxon>Nitrosococcus</taxon>
    </lineage>
</organism>
<dbReference type="HOGENOM" id="CLU_036032_1_0_6"/>
<proteinExistence type="predicted"/>
<dbReference type="AlphaFoldDB" id="A0A0E2Z789"/>
<gene>
    <name evidence="2" type="ORF">IB75_09100</name>
</gene>
<dbReference type="OrthoDB" id="9776898at2"/>
<evidence type="ECO:0000313" key="3">
    <source>
        <dbReference type="Proteomes" id="UP000028839"/>
    </source>
</evidence>
<dbReference type="PANTHER" id="PTHR47017">
    <property type="entry name" value="ACYL-COA"/>
    <property type="match status" value="1"/>
</dbReference>
<dbReference type="Pfam" id="PF04339">
    <property type="entry name" value="FemAB_like"/>
    <property type="match status" value="1"/>
</dbReference>
<feature type="transmembrane region" description="Helical" evidence="1">
    <location>
        <begin position="253"/>
        <end position="275"/>
    </location>
</feature>
<evidence type="ECO:0008006" key="4">
    <source>
        <dbReference type="Google" id="ProtNLM"/>
    </source>
</evidence>
<name>A0A0E2Z789_9GAMM</name>
<keyword evidence="1" id="KW-0812">Transmembrane</keyword>
<comment type="caution">
    <text evidence="2">The sequence shown here is derived from an EMBL/GenBank/DDBJ whole genome shotgun (WGS) entry which is preliminary data.</text>
</comment>
<accession>A0A0E2Z789</accession>
<dbReference type="PANTHER" id="PTHR47017:SF1">
    <property type="entry name" value="ACYL-COA"/>
    <property type="match status" value="1"/>
</dbReference>
<protein>
    <recommendedName>
        <fullName evidence="4">Acyltransferase superfamily protein</fullName>
    </recommendedName>
</protein>
<dbReference type="EMBL" id="JPGN01000054">
    <property type="protein sequence ID" value="KFI19400.1"/>
    <property type="molecule type" value="Genomic_DNA"/>
</dbReference>
<keyword evidence="1" id="KW-1133">Transmembrane helix</keyword>
<dbReference type="SUPFAM" id="SSF55729">
    <property type="entry name" value="Acyl-CoA N-acyltransferases (Nat)"/>
    <property type="match status" value="1"/>
</dbReference>
<evidence type="ECO:0000313" key="2">
    <source>
        <dbReference type="EMBL" id="KFI19400.1"/>
    </source>
</evidence>
<dbReference type="InterPro" id="IPR016181">
    <property type="entry name" value="Acyl_CoA_acyltransferase"/>
</dbReference>
<evidence type="ECO:0000256" key="1">
    <source>
        <dbReference type="SAM" id="Phobius"/>
    </source>
</evidence>
<reference evidence="2 3" key="1">
    <citation type="submission" date="2014-07" db="EMBL/GenBank/DDBJ databases">
        <title>Comparative analysis of Nitrosococcus oceani genome inventories of strains from Pacific and Atlantic gyres.</title>
        <authorList>
            <person name="Lim C.K."/>
            <person name="Wang L."/>
            <person name="Sayavedra-Soto L.A."/>
            <person name="Klotz M.G."/>
        </authorList>
    </citation>
    <scope>NUCLEOTIDE SEQUENCE [LARGE SCALE GENOMIC DNA]</scope>
    <source>
        <strain evidence="2 3">C-27</strain>
    </source>
</reference>
<dbReference type="Gene3D" id="3.40.630.30">
    <property type="match status" value="1"/>
</dbReference>